<reference evidence="3 4" key="1">
    <citation type="journal article" date="2013" name="Genome Biol.">
        <title>Genome of Acanthamoeba castellanii highlights extensive lateral gene transfer and early evolution of tyrosine kinase signaling.</title>
        <authorList>
            <person name="Clarke M."/>
            <person name="Lohan A.J."/>
            <person name="Liu B."/>
            <person name="Lagkouvardos I."/>
            <person name="Roy S."/>
            <person name="Zafar N."/>
            <person name="Bertelli C."/>
            <person name="Schilde C."/>
            <person name="Kianianmomeni A."/>
            <person name="Burglin T.R."/>
            <person name="Frech C."/>
            <person name="Turcotte B."/>
            <person name="Kopec K.O."/>
            <person name="Synnott J.M."/>
            <person name="Choo C."/>
            <person name="Paponov I."/>
            <person name="Finkler A."/>
            <person name="Soon Heng Tan C."/>
            <person name="Hutchins A.P."/>
            <person name="Weinmeier T."/>
            <person name="Rattei T."/>
            <person name="Chu J.S."/>
            <person name="Gimenez G."/>
            <person name="Irimia M."/>
            <person name="Rigden D.J."/>
            <person name="Fitzpatrick D.A."/>
            <person name="Lorenzo-Morales J."/>
            <person name="Bateman A."/>
            <person name="Chiu C.H."/>
            <person name="Tang P."/>
            <person name="Hegemann P."/>
            <person name="Fromm H."/>
            <person name="Raoult D."/>
            <person name="Greub G."/>
            <person name="Miranda-Saavedra D."/>
            <person name="Chen N."/>
            <person name="Nash P."/>
            <person name="Ginger M.L."/>
            <person name="Horn M."/>
            <person name="Schaap P."/>
            <person name="Caler L."/>
            <person name="Loftus B."/>
        </authorList>
    </citation>
    <scope>NUCLEOTIDE SEQUENCE [LARGE SCALE GENOMIC DNA]</scope>
    <source>
        <strain evidence="3 4">Neff</strain>
    </source>
</reference>
<organism evidence="3 4">
    <name type="scientific">Acanthamoeba castellanii (strain ATCC 30010 / Neff)</name>
    <dbReference type="NCBI Taxonomy" id="1257118"/>
    <lineage>
        <taxon>Eukaryota</taxon>
        <taxon>Amoebozoa</taxon>
        <taxon>Discosea</taxon>
        <taxon>Longamoebia</taxon>
        <taxon>Centramoebida</taxon>
        <taxon>Acanthamoebidae</taxon>
        <taxon>Acanthamoeba</taxon>
    </lineage>
</organism>
<accession>L8HK13</accession>
<keyword evidence="4" id="KW-1185">Reference proteome</keyword>
<dbReference type="AlphaFoldDB" id="L8HK13"/>
<keyword evidence="2" id="KW-0472">Membrane</keyword>
<dbReference type="VEuPathDB" id="AmoebaDB:ACA1_296400"/>
<keyword evidence="2" id="KW-1133">Transmembrane helix</keyword>
<dbReference type="Proteomes" id="UP000011083">
    <property type="component" value="Unassembled WGS sequence"/>
</dbReference>
<dbReference type="KEGG" id="acan:ACA1_296400"/>
<evidence type="ECO:0000313" key="4">
    <source>
        <dbReference type="Proteomes" id="UP000011083"/>
    </source>
</evidence>
<feature type="transmembrane region" description="Helical" evidence="2">
    <location>
        <begin position="26"/>
        <end position="46"/>
    </location>
</feature>
<dbReference type="RefSeq" id="XP_004368297.1">
    <property type="nucleotide sequence ID" value="XM_004368240.1"/>
</dbReference>
<dbReference type="GeneID" id="14926601"/>
<evidence type="ECO:0000256" key="2">
    <source>
        <dbReference type="SAM" id="Phobius"/>
    </source>
</evidence>
<gene>
    <name evidence="3" type="ORF">ACA1_296400</name>
</gene>
<evidence type="ECO:0000256" key="1">
    <source>
        <dbReference type="SAM" id="MobiDB-lite"/>
    </source>
</evidence>
<proteinExistence type="predicted"/>
<feature type="compositionally biased region" description="Polar residues" evidence="1">
    <location>
        <begin position="135"/>
        <end position="148"/>
    </location>
</feature>
<name>L8HK13_ACACF</name>
<protein>
    <submittedName>
        <fullName evidence="3">Uncharacterized protein</fullName>
    </submittedName>
</protein>
<evidence type="ECO:0000313" key="3">
    <source>
        <dbReference type="EMBL" id="ELR25542.1"/>
    </source>
</evidence>
<feature type="compositionally biased region" description="Low complexity" evidence="1">
    <location>
        <begin position="162"/>
        <end position="187"/>
    </location>
</feature>
<dbReference type="EMBL" id="KB007805">
    <property type="protein sequence ID" value="ELR25542.1"/>
    <property type="molecule type" value="Genomic_DNA"/>
</dbReference>
<sequence length="244" mass="26629">MPQTTNPVALYDCPLLVGGLCLSHQAIGLAALLVIFALLATFIHLVRSQTPAPRADKKNTPTTSPLSPPAPVDLLATIEEEAEAREEDQEDDEFLYGTPHEVIQRPLAGAEATATDHNNFIEEEEEYAYDAFFSIPSSADGTPNQRNANEGDPLHGLPAPSPSSSPSSSKPRSPTSSSSSSRRAPCPRCRRPVHLPCFHSTDVDRQRLTSPKLNFRGEKVTDPYACNYCGLPNHFFNQCPHRVV</sequence>
<keyword evidence="2" id="KW-0812">Transmembrane</keyword>
<feature type="region of interest" description="Disordered" evidence="1">
    <location>
        <begin position="135"/>
        <end position="187"/>
    </location>
</feature>
<feature type="region of interest" description="Disordered" evidence="1">
    <location>
        <begin position="50"/>
        <end position="72"/>
    </location>
</feature>